<dbReference type="EMBL" id="LZFO01000017">
    <property type="protein sequence ID" value="OFI06017.1"/>
    <property type="molecule type" value="Genomic_DNA"/>
</dbReference>
<dbReference type="Proteomes" id="UP000175744">
    <property type="component" value="Unassembled WGS sequence"/>
</dbReference>
<keyword evidence="3" id="KW-1185">Reference proteome</keyword>
<dbReference type="Gene3D" id="3.30.70.100">
    <property type="match status" value="1"/>
</dbReference>
<dbReference type="InterPro" id="IPR007138">
    <property type="entry name" value="ABM_dom"/>
</dbReference>
<evidence type="ECO:0000313" key="3">
    <source>
        <dbReference type="Proteomes" id="UP000175744"/>
    </source>
</evidence>
<evidence type="ECO:0000313" key="2">
    <source>
        <dbReference type="EMBL" id="OFI06017.1"/>
    </source>
</evidence>
<dbReference type="InterPro" id="IPR011008">
    <property type="entry name" value="Dimeric_a/b-barrel"/>
</dbReference>
<feature type="domain" description="ABM" evidence="1">
    <location>
        <begin position="2"/>
        <end position="91"/>
    </location>
</feature>
<comment type="caution">
    <text evidence="2">The sequence shown here is derived from an EMBL/GenBank/DDBJ whole genome shotgun (WGS) entry which is preliminary data.</text>
</comment>
<protein>
    <submittedName>
        <fullName evidence="2">Autoinducer 2-degrading protein LsrG</fullName>
    </submittedName>
</protein>
<reference evidence="2 3" key="1">
    <citation type="submission" date="2016-06" db="EMBL/GenBank/DDBJ databases">
        <title>Genome sequence of Clostridium acetireducens DSM 10703.</title>
        <authorList>
            <person name="Poehlein A."/>
            <person name="Fluechter S."/>
            <person name="Duerre P."/>
            <person name="Daniel R."/>
        </authorList>
    </citation>
    <scope>NUCLEOTIDE SEQUENCE [LARGE SCALE GENOMIC DNA]</scope>
    <source>
        <strain evidence="2 3">DSM 10703</strain>
    </source>
</reference>
<evidence type="ECO:0000259" key="1">
    <source>
        <dbReference type="PROSITE" id="PS51725"/>
    </source>
</evidence>
<accession>A0A1E8EYG5</accession>
<dbReference type="AlphaFoldDB" id="A0A1E8EYG5"/>
<dbReference type="PROSITE" id="PS51725">
    <property type="entry name" value="ABM"/>
    <property type="match status" value="1"/>
</dbReference>
<dbReference type="OrthoDB" id="287932at2"/>
<sequence length="95" mass="11049">MIKVVAKKFVKQDKLDEVIKLYEELVEASRKEEGCIKYELFQDDKDSTILAVIEEWESKDALAKHNNAEHFKRIVPMIAKLVLPESTVNVYNKLI</sequence>
<gene>
    <name evidence="2" type="primary">lsrG</name>
    <name evidence="2" type="ORF">CLOACE_13980</name>
</gene>
<proteinExistence type="predicted"/>
<dbReference type="GO" id="GO:0003824">
    <property type="term" value="F:catalytic activity"/>
    <property type="evidence" value="ECO:0007669"/>
    <property type="project" value="TreeGrafter"/>
</dbReference>
<dbReference type="RefSeq" id="WP_070110381.1">
    <property type="nucleotide sequence ID" value="NZ_LZFO01000017.1"/>
</dbReference>
<organism evidence="2 3">
    <name type="scientific">Clostridium acetireducens DSM 10703</name>
    <dbReference type="NCBI Taxonomy" id="1121290"/>
    <lineage>
        <taxon>Bacteria</taxon>
        <taxon>Bacillati</taxon>
        <taxon>Bacillota</taxon>
        <taxon>Clostridia</taxon>
        <taxon>Eubacteriales</taxon>
        <taxon>Clostridiaceae</taxon>
        <taxon>Clostridium</taxon>
    </lineage>
</organism>
<dbReference type="SUPFAM" id="SSF54909">
    <property type="entry name" value="Dimeric alpha+beta barrel"/>
    <property type="match status" value="1"/>
</dbReference>
<dbReference type="PANTHER" id="PTHR33336">
    <property type="entry name" value="QUINOL MONOOXYGENASE YGIN-RELATED"/>
    <property type="match status" value="1"/>
</dbReference>
<dbReference type="Pfam" id="PF03992">
    <property type="entry name" value="ABM"/>
    <property type="match status" value="1"/>
</dbReference>
<name>A0A1E8EYG5_9CLOT</name>
<dbReference type="PANTHER" id="PTHR33336:SF15">
    <property type="entry name" value="ABM DOMAIN-CONTAINING PROTEIN"/>
    <property type="match status" value="1"/>
</dbReference>
<dbReference type="InterPro" id="IPR050744">
    <property type="entry name" value="AI-2_Isomerase_LsrG"/>
</dbReference>